<evidence type="ECO:0000313" key="3">
    <source>
        <dbReference type="Proteomes" id="UP000078512"/>
    </source>
</evidence>
<protein>
    <recommendedName>
        <fullName evidence="4">Transmembrane protein</fullName>
    </recommendedName>
</protein>
<dbReference type="Proteomes" id="UP000078512">
    <property type="component" value="Unassembled WGS sequence"/>
</dbReference>
<keyword evidence="1" id="KW-0812">Transmembrane</keyword>
<sequence>MINVPCCVWEEGRRKKNTSSSEANTCTTNVHTKKRVGCSNKGGSCMLIARMSTSVNTDSFHCILSPFFVSSLVISSFFYALLHRQRNWVRDASLLCALSYQTLIPLPGLRERQHRSKSSKHIRHILLYKKRSQRRNLSHMHFSSAFLLFCLNRQKRRVLFHANLFVDCLKWVIVHWAS</sequence>
<accession>A0A197K1M2</accession>
<feature type="transmembrane region" description="Helical" evidence="1">
    <location>
        <begin position="63"/>
        <end position="82"/>
    </location>
</feature>
<name>A0A197K1M2_9FUNG</name>
<evidence type="ECO:0008006" key="4">
    <source>
        <dbReference type="Google" id="ProtNLM"/>
    </source>
</evidence>
<evidence type="ECO:0000313" key="2">
    <source>
        <dbReference type="EMBL" id="OAQ30364.1"/>
    </source>
</evidence>
<dbReference type="AlphaFoldDB" id="A0A197K1M2"/>
<keyword evidence="3" id="KW-1185">Reference proteome</keyword>
<keyword evidence="1" id="KW-1133">Transmembrane helix</keyword>
<evidence type="ECO:0000256" key="1">
    <source>
        <dbReference type="SAM" id="Phobius"/>
    </source>
</evidence>
<dbReference type="EMBL" id="KV442035">
    <property type="protein sequence ID" value="OAQ30364.1"/>
    <property type="molecule type" value="Genomic_DNA"/>
</dbReference>
<reference evidence="2 3" key="1">
    <citation type="submission" date="2016-05" db="EMBL/GenBank/DDBJ databases">
        <title>Genome sequencing reveals origins of a unique bacterial endosymbiosis in the earliest lineages of terrestrial Fungi.</title>
        <authorList>
            <consortium name="DOE Joint Genome Institute"/>
            <person name="Uehling J."/>
            <person name="Gryganskyi A."/>
            <person name="Hameed K."/>
            <person name="Tschaplinski T."/>
            <person name="Misztal P."/>
            <person name="Wu S."/>
            <person name="Desiro A."/>
            <person name="Vande Pol N."/>
            <person name="Du Z.-Y."/>
            <person name="Zienkiewicz A."/>
            <person name="Zienkiewicz K."/>
            <person name="Morin E."/>
            <person name="Tisserant E."/>
            <person name="Splivallo R."/>
            <person name="Hainaut M."/>
            <person name="Henrissat B."/>
            <person name="Ohm R."/>
            <person name="Kuo A."/>
            <person name="Yan J."/>
            <person name="Lipzen A."/>
            <person name="Nolan M."/>
            <person name="Labutti K."/>
            <person name="Barry K."/>
            <person name="Goldstein A."/>
            <person name="Labbe J."/>
            <person name="Schadt C."/>
            <person name="Tuskan G."/>
            <person name="Grigoriev I."/>
            <person name="Martin F."/>
            <person name="Vilgalys R."/>
            <person name="Bonito G."/>
        </authorList>
    </citation>
    <scope>NUCLEOTIDE SEQUENCE [LARGE SCALE GENOMIC DNA]</scope>
    <source>
        <strain evidence="2 3">AG-77</strain>
    </source>
</reference>
<gene>
    <name evidence="2" type="ORF">K457DRAFT_442875</name>
</gene>
<keyword evidence="1" id="KW-0472">Membrane</keyword>
<organism evidence="2 3">
    <name type="scientific">Linnemannia elongata AG-77</name>
    <dbReference type="NCBI Taxonomy" id="1314771"/>
    <lineage>
        <taxon>Eukaryota</taxon>
        <taxon>Fungi</taxon>
        <taxon>Fungi incertae sedis</taxon>
        <taxon>Mucoromycota</taxon>
        <taxon>Mortierellomycotina</taxon>
        <taxon>Mortierellomycetes</taxon>
        <taxon>Mortierellales</taxon>
        <taxon>Mortierellaceae</taxon>
        <taxon>Linnemannia</taxon>
    </lineage>
</organism>
<proteinExistence type="predicted"/>